<name>A0A542YSB4_9MICO</name>
<feature type="region of interest" description="Disordered" evidence="1">
    <location>
        <begin position="59"/>
        <end position="81"/>
    </location>
</feature>
<accession>A0A542YSB4</accession>
<organism evidence="2 3">
    <name type="scientific">Ornithinicoccus hortensis</name>
    <dbReference type="NCBI Taxonomy" id="82346"/>
    <lineage>
        <taxon>Bacteria</taxon>
        <taxon>Bacillati</taxon>
        <taxon>Actinomycetota</taxon>
        <taxon>Actinomycetes</taxon>
        <taxon>Micrococcales</taxon>
        <taxon>Intrasporangiaceae</taxon>
        <taxon>Ornithinicoccus</taxon>
    </lineage>
</organism>
<proteinExistence type="predicted"/>
<dbReference type="Proteomes" id="UP000319516">
    <property type="component" value="Unassembled WGS sequence"/>
</dbReference>
<dbReference type="EMBL" id="VFOP01000001">
    <property type="protein sequence ID" value="TQL50992.1"/>
    <property type="molecule type" value="Genomic_DNA"/>
</dbReference>
<protein>
    <submittedName>
        <fullName evidence="2">Uncharacterized protein</fullName>
    </submittedName>
</protein>
<comment type="caution">
    <text evidence="2">The sequence shown here is derived from an EMBL/GenBank/DDBJ whole genome shotgun (WGS) entry which is preliminary data.</text>
</comment>
<sequence>MGPDTWTHGATCTPTPTPQHPEARVRVVRPRQVGCSSGRPCHRALDHIATQEALCPSVTMSRSRPRGAAPVGVRTDGHPAGEARGNVAVRVVGSSGRGRVVVPGVRTDGGVRAGAVGMTVAGVSGTGARTGTTGVSDRVRTSAVGAATVTNGVGDPSVRTAVDVLTVRTAVDVLTVRTAVDVLTVRTAVDRVAPATTVVRDAVRDVRVGRSAAPRGRRSLRSPRAWILPSWTVPSGRNCEP</sequence>
<reference evidence="2 3" key="1">
    <citation type="submission" date="2019-06" db="EMBL/GenBank/DDBJ databases">
        <title>Sequencing the genomes of 1000 actinobacteria strains.</title>
        <authorList>
            <person name="Klenk H.-P."/>
        </authorList>
    </citation>
    <scope>NUCLEOTIDE SEQUENCE [LARGE SCALE GENOMIC DNA]</scope>
    <source>
        <strain evidence="2 3">DSM 12335</strain>
    </source>
</reference>
<dbReference type="AlphaFoldDB" id="A0A542YSB4"/>
<keyword evidence="3" id="KW-1185">Reference proteome</keyword>
<evidence type="ECO:0000256" key="1">
    <source>
        <dbReference type="SAM" id="MobiDB-lite"/>
    </source>
</evidence>
<feature type="region of interest" description="Disordered" evidence="1">
    <location>
        <begin position="1"/>
        <end position="22"/>
    </location>
</feature>
<evidence type="ECO:0000313" key="3">
    <source>
        <dbReference type="Proteomes" id="UP000319516"/>
    </source>
</evidence>
<gene>
    <name evidence="2" type="ORF">FB467_2125</name>
</gene>
<evidence type="ECO:0000313" key="2">
    <source>
        <dbReference type="EMBL" id="TQL50992.1"/>
    </source>
</evidence>